<organism evidence="2 3">
    <name type="scientific">Melaminivora suipulveris</name>
    <dbReference type="NCBI Taxonomy" id="2109913"/>
    <lineage>
        <taxon>Bacteria</taxon>
        <taxon>Pseudomonadati</taxon>
        <taxon>Pseudomonadota</taxon>
        <taxon>Betaproteobacteria</taxon>
        <taxon>Burkholderiales</taxon>
        <taxon>Comamonadaceae</taxon>
        <taxon>Melaminivora</taxon>
    </lineage>
</organism>
<dbReference type="Proteomes" id="UP000237925">
    <property type="component" value="Chromosome"/>
</dbReference>
<sequence>MQQFDLPVSGAAHPLAVRRFLPPAGMAAQGSVVIGAAFCVPQTFYAPFAQWLATQGWAVTTFDYRGQGASLHGPMRAVRADLHDWVRDYGAVIAHAADALPGQPLLLVGHSLGAQLPGLLQEKHRVSGLLAVAAGSGYWRQNAPRLRRAMPFFWHALVPLSVRLCGYFPGRRLRAVGDLPRGVALQWRRWCLHPRYSAGAEGEKAERSYAEVRFPIHALRMADDEMMTLAGTEALLALYSGAPRQIERIAPQDVGARRIGHFGFFRDSFAATLWPRAAQQLAQLAEGQGTGLTACGAASPA</sequence>
<feature type="domain" description="Serine aminopeptidase S33" evidence="1">
    <location>
        <begin position="38"/>
        <end position="153"/>
    </location>
</feature>
<dbReference type="InterPro" id="IPR022742">
    <property type="entry name" value="Hydrolase_4"/>
</dbReference>
<dbReference type="Pfam" id="PF12146">
    <property type="entry name" value="Hydrolase_4"/>
    <property type="match status" value="1"/>
</dbReference>
<evidence type="ECO:0000313" key="3">
    <source>
        <dbReference type="Proteomes" id="UP000237925"/>
    </source>
</evidence>
<dbReference type="RefSeq" id="WP_106683230.1">
    <property type="nucleotide sequence ID" value="NZ_CP027667.1"/>
</dbReference>
<accession>A0A2R3QAE7</accession>
<dbReference type="PIRSF" id="PIRSF037442">
    <property type="entry name" value="UCP037442_abhydr"/>
    <property type="match status" value="1"/>
</dbReference>
<name>A0A2R3QAE7_9BURK</name>
<gene>
    <name evidence="2" type="ORF">C6568_05350</name>
</gene>
<dbReference type="EMBL" id="CP027667">
    <property type="protein sequence ID" value="AVO48750.1"/>
    <property type="molecule type" value="Genomic_DNA"/>
</dbReference>
<evidence type="ECO:0000259" key="1">
    <source>
        <dbReference type="Pfam" id="PF12146"/>
    </source>
</evidence>
<dbReference type="KEGG" id="mela:C6568_05350"/>
<dbReference type="Gene3D" id="3.40.50.1820">
    <property type="entry name" value="alpha/beta hydrolase"/>
    <property type="match status" value="1"/>
</dbReference>
<reference evidence="2 3" key="1">
    <citation type="submission" date="2018-03" db="EMBL/GenBank/DDBJ databases">
        <title>Genome sequencing of Melaminivora sp.</title>
        <authorList>
            <person name="Kim S.-J."/>
            <person name="Heo J."/>
            <person name="Ahn J.-H."/>
            <person name="Kwon S.-W."/>
        </authorList>
    </citation>
    <scope>NUCLEOTIDE SEQUENCE [LARGE SCALE GENOMIC DNA]</scope>
    <source>
        <strain evidence="2 3">SC2-9</strain>
    </source>
</reference>
<protein>
    <submittedName>
        <fullName evidence="2">Alpha/beta hydrolase</fullName>
    </submittedName>
</protein>
<dbReference type="SUPFAM" id="SSF53474">
    <property type="entry name" value="alpha/beta-Hydrolases"/>
    <property type="match status" value="1"/>
</dbReference>
<dbReference type="AlphaFoldDB" id="A0A2R3QAE7"/>
<dbReference type="InterPro" id="IPR017208">
    <property type="entry name" value="UCP037442_abhydr"/>
</dbReference>
<keyword evidence="3" id="KW-1185">Reference proteome</keyword>
<evidence type="ECO:0000313" key="2">
    <source>
        <dbReference type="EMBL" id="AVO48750.1"/>
    </source>
</evidence>
<proteinExistence type="predicted"/>
<dbReference type="InterPro" id="IPR029058">
    <property type="entry name" value="AB_hydrolase_fold"/>
</dbReference>
<keyword evidence="2" id="KW-0378">Hydrolase</keyword>
<dbReference type="GO" id="GO:0016787">
    <property type="term" value="F:hydrolase activity"/>
    <property type="evidence" value="ECO:0007669"/>
    <property type="project" value="UniProtKB-KW"/>
</dbReference>
<dbReference type="OrthoDB" id="9785076at2"/>